<dbReference type="RefSeq" id="WP_013595094.1">
    <property type="nucleotide sequence ID" value="NC_015138.1"/>
</dbReference>
<evidence type="ECO:0000259" key="6">
    <source>
        <dbReference type="PROSITE" id="PS50931"/>
    </source>
</evidence>
<comment type="similarity">
    <text evidence="1">Belongs to the LysR transcriptional regulatory family.</text>
</comment>
<proteinExistence type="inferred from homology"/>
<keyword evidence="8" id="KW-1185">Reference proteome</keyword>
<evidence type="ECO:0000313" key="8">
    <source>
        <dbReference type="Proteomes" id="UP000002482"/>
    </source>
</evidence>
<evidence type="ECO:0000256" key="1">
    <source>
        <dbReference type="ARBA" id="ARBA00009437"/>
    </source>
</evidence>
<dbReference type="InterPro" id="IPR036388">
    <property type="entry name" value="WH-like_DNA-bd_sf"/>
</dbReference>
<dbReference type="PROSITE" id="PS50931">
    <property type="entry name" value="HTH_LYSR"/>
    <property type="match status" value="1"/>
</dbReference>
<dbReference type="InterPro" id="IPR058163">
    <property type="entry name" value="LysR-type_TF_proteobact-type"/>
</dbReference>
<dbReference type="Pfam" id="PF03466">
    <property type="entry name" value="LysR_substrate"/>
    <property type="match status" value="1"/>
</dbReference>
<dbReference type="Gene3D" id="3.40.190.290">
    <property type="match status" value="1"/>
</dbReference>
<evidence type="ECO:0000256" key="2">
    <source>
        <dbReference type="ARBA" id="ARBA00023015"/>
    </source>
</evidence>
<dbReference type="SUPFAM" id="SSF53850">
    <property type="entry name" value="Periplasmic binding protein-like II"/>
    <property type="match status" value="1"/>
</dbReference>
<dbReference type="GeneID" id="34238675"/>
<dbReference type="SUPFAM" id="SSF46785">
    <property type="entry name" value="Winged helix' DNA-binding domain"/>
    <property type="match status" value="1"/>
</dbReference>
<dbReference type="Proteomes" id="UP000002482">
    <property type="component" value="Chromosome"/>
</dbReference>
<dbReference type="EMBL" id="CP002521">
    <property type="protein sequence ID" value="ADX46596.1"/>
    <property type="molecule type" value="Genomic_DNA"/>
</dbReference>
<keyword evidence="4" id="KW-0804">Transcription</keyword>
<evidence type="ECO:0000256" key="5">
    <source>
        <dbReference type="SAM" id="MobiDB-lite"/>
    </source>
</evidence>
<dbReference type="Gene3D" id="1.10.10.10">
    <property type="entry name" value="Winged helix-like DNA-binding domain superfamily/Winged helix DNA-binding domain"/>
    <property type="match status" value="1"/>
</dbReference>
<feature type="domain" description="HTH lysR-type" evidence="6">
    <location>
        <begin position="1"/>
        <end position="62"/>
    </location>
</feature>
<dbReference type="CDD" id="cd08476">
    <property type="entry name" value="PBP2_CrgA_like_7"/>
    <property type="match status" value="1"/>
</dbReference>
<keyword evidence="3" id="KW-0238">DNA-binding</keyword>
<dbReference type="InterPro" id="IPR036390">
    <property type="entry name" value="WH_DNA-bd_sf"/>
</dbReference>
<evidence type="ECO:0000256" key="4">
    <source>
        <dbReference type="ARBA" id="ARBA00023163"/>
    </source>
</evidence>
<dbReference type="AlphaFoldDB" id="F0Q2E8"/>
<dbReference type="OrthoDB" id="9110639at2"/>
<protein>
    <submittedName>
        <fullName evidence="7">Transcriptional regulator, LysR family</fullName>
    </submittedName>
</protein>
<reference evidence="7" key="1">
    <citation type="submission" date="2011-02" db="EMBL/GenBank/DDBJ databases">
        <title>Complete sequence of Acidovorax avenae subsp. avenae ATCC 19860.</title>
        <authorList>
            <consortium name="US DOE Joint Genome Institute"/>
            <person name="Lucas S."/>
            <person name="Copeland A."/>
            <person name="Lapidus A."/>
            <person name="Cheng J.-F."/>
            <person name="Goodwin L."/>
            <person name="Pitluck S."/>
            <person name="Chertkov O."/>
            <person name="Held B."/>
            <person name="Detter J.C."/>
            <person name="Han C."/>
            <person name="Tapia R."/>
            <person name="Land M."/>
            <person name="Hauser L."/>
            <person name="Kyrpides N."/>
            <person name="Ivanova N."/>
            <person name="Ovchinnikova G."/>
            <person name="Pagani I."/>
            <person name="Gordon S."/>
            <person name="Woyke T."/>
        </authorList>
    </citation>
    <scope>NUCLEOTIDE SEQUENCE</scope>
    <source>
        <strain evidence="7">ATCC 19860</strain>
    </source>
</reference>
<feature type="region of interest" description="Disordered" evidence="5">
    <location>
        <begin position="209"/>
        <end position="232"/>
    </location>
</feature>
<organism evidence="7 8">
    <name type="scientific">Paracidovorax avenae (strain ATCC 19860 / DSM 7227 / CCUG 15838 / JCM 20985 / LMG 2117 / NCPPB 1011)</name>
    <name type="common">Acidovorax avenae</name>
    <dbReference type="NCBI Taxonomy" id="643561"/>
    <lineage>
        <taxon>Bacteria</taxon>
        <taxon>Pseudomonadati</taxon>
        <taxon>Pseudomonadota</taxon>
        <taxon>Betaproteobacteria</taxon>
        <taxon>Burkholderiales</taxon>
        <taxon>Comamonadaceae</taxon>
        <taxon>Paracidovorax</taxon>
    </lineage>
</organism>
<dbReference type="GO" id="GO:0003700">
    <property type="term" value="F:DNA-binding transcription factor activity"/>
    <property type="evidence" value="ECO:0007669"/>
    <property type="project" value="InterPro"/>
</dbReference>
<dbReference type="InterPro" id="IPR005119">
    <property type="entry name" value="LysR_subst-bd"/>
</dbReference>
<dbReference type="InterPro" id="IPR000847">
    <property type="entry name" value="LysR_HTH_N"/>
</dbReference>
<sequence length="324" mass="35337">MDTPSSLSALLALVRTAELGSFVAAGRALGISASAVGKAVAKLEQELGVRLLQRSTRRIALTEEGRQFHERCRRILDDLDDARAMVSQAAAAPRGRLRVSVPIVAYHLLLPRLPEFLERHPQVELDIDFNDRIVDLIGEGVDIAIRSGDLPDSRLMSLPLRHYRSLLCASPEYLARRGTPAAVGDLADHDGIAFRYPNSGQWLPWPLPETGGATVPEEPPPPLSMSSAPSPSPLPRLRRVLGFNNMEAVRGAALGGLGIGCMPDFLVEGPLREGALRQVLPDPEGRPAGRFRAVWPTSRQLSPKVRVFVDFLRGVLGWKDPSNR</sequence>
<gene>
    <name evidence="7" type="ordered locus">Acav_2687</name>
</gene>
<dbReference type="KEGG" id="aaa:Acav_2687"/>
<dbReference type="FunFam" id="1.10.10.10:FF:000001">
    <property type="entry name" value="LysR family transcriptional regulator"/>
    <property type="match status" value="1"/>
</dbReference>
<keyword evidence="2" id="KW-0805">Transcription regulation</keyword>
<dbReference type="PANTHER" id="PTHR30537">
    <property type="entry name" value="HTH-TYPE TRANSCRIPTIONAL REGULATOR"/>
    <property type="match status" value="1"/>
</dbReference>
<evidence type="ECO:0000256" key="3">
    <source>
        <dbReference type="ARBA" id="ARBA00023125"/>
    </source>
</evidence>
<dbReference type="HOGENOM" id="CLU_039613_16_1_4"/>
<dbReference type="PANTHER" id="PTHR30537:SF72">
    <property type="entry name" value="LYSR FAMILY TRANSCRIPTIONAL REGULATOR"/>
    <property type="match status" value="1"/>
</dbReference>
<dbReference type="GO" id="GO:0006351">
    <property type="term" value="P:DNA-templated transcription"/>
    <property type="evidence" value="ECO:0007669"/>
    <property type="project" value="TreeGrafter"/>
</dbReference>
<name>F0Q2E8_PARA1</name>
<evidence type="ECO:0000313" key="7">
    <source>
        <dbReference type="EMBL" id="ADX46596.1"/>
    </source>
</evidence>
<dbReference type="GO" id="GO:0043565">
    <property type="term" value="F:sequence-specific DNA binding"/>
    <property type="evidence" value="ECO:0007669"/>
    <property type="project" value="TreeGrafter"/>
</dbReference>
<dbReference type="Pfam" id="PF00126">
    <property type="entry name" value="HTH_1"/>
    <property type="match status" value="1"/>
</dbReference>
<accession>F0Q2E8</accession>